<name>A0ABR4YJS8_9BACT</name>
<dbReference type="InterPro" id="IPR001226">
    <property type="entry name" value="Flavodoxin_CS"/>
</dbReference>
<sequence length="168" mass="17911">MKKTGIFYGSSTGTTEAVANLIASKLGIAPADVHDAGKLTADLAGSYDVLILGTSTWGYGELQDDWNDAVETLKKMDLSGKTVALFGCGDSESYSDTFCDGMGILYEDLKDSQCKFIGFVPDTDYTYNSSVSAVDGHFVGLAIDDVNEGDKTDERVSAWTDEIRGSIA</sequence>
<comment type="similarity">
    <text evidence="2 8">Belongs to the flavodoxin family.</text>
</comment>
<dbReference type="NCBIfam" id="NF006738">
    <property type="entry name" value="PRK09267.1-4"/>
    <property type="match status" value="1"/>
</dbReference>
<evidence type="ECO:0000313" key="10">
    <source>
        <dbReference type="EMBL" id="KHE42515.1"/>
    </source>
</evidence>
<dbReference type="RefSeq" id="WP_035471980.1">
    <property type="nucleotide sequence ID" value="NZ_JRGF01000003.1"/>
</dbReference>
<evidence type="ECO:0000256" key="4">
    <source>
        <dbReference type="ARBA" id="ARBA00022630"/>
    </source>
</evidence>
<feature type="domain" description="Flavodoxin-like" evidence="9">
    <location>
        <begin position="4"/>
        <end position="164"/>
    </location>
</feature>
<evidence type="ECO:0000256" key="3">
    <source>
        <dbReference type="ARBA" id="ARBA00022448"/>
    </source>
</evidence>
<comment type="cofactor">
    <cofactor evidence="1 8">
        <name>FMN</name>
        <dbReference type="ChEBI" id="CHEBI:58210"/>
    </cofactor>
</comment>
<dbReference type="InterPro" id="IPR029039">
    <property type="entry name" value="Flavoprotein-like_sf"/>
</dbReference>
<dbReference type="EMBL" id="JRGF01000003">
    <property type="protein sequence ID" value="KHE42515.1"/>
    <property type="molecule type" value="Genomic_DNA"/>
</dbReference>
<evidence type="ECO:0000256" key="7">
    <source>
        <dbReference type="ARBA" id="ARBA00023231"/>
    </source>
</evidence>
<keyword evidence="7" id="KW-0535">Nitrogen fixation</keyword>
<keyword evidence="5 8" id="KW-0288">FMN</keyword>
<dbReference type="PRINTS" id="PR00369">
    <property type="entry name" value="FLAVODOXIN"/>
</dbReference>
<dbReference type="SUPFAM" id="SSF52218">
    <property type="entry name" value="Flavoproteins"/>
    <property type="match status" value="1"/>
</dbReference>
<evidence type="ECO:0000256" key="5">
    <source>
        <dbReference type="ARBA" id="ARBA00022643"/>
    </source>
</evidence>
<evidence type="ECO:0000256" key="6">
    <source>
        <dbReference type="ARBA" id="ARBA00022982"/>
    </source>
</evidence>
<evidence type="ECO:0000313" key="11">
    <source>
        <dbReference type="Proteomes" id="UP000030889"/>
    </source>
</evidence>
<keyword evidence="6 8" id="KW-0249">Electron transport</keyword>
<dbReference type="Gene3D" id="3.40.50.360">
    <property type="match status" value="1"/>
</dbReference>
<dbReference type="InterPro" id="IPR001094">
    <property type="entry name" value="Flavdoxin-like"/>
</dbReference>
<dbReference type="PANTHER" id="PTHR42809:SF1">
    <property type="entry name" value="FLAVODOXIN 1"/>
    <property type="match status" value="1"/>
</dbReference>
<dbReference type="PIRSF" id="PIRSF038996">
    <property type="entry name" value="FldA"/>
    <property type="match status" value="1"/>
</dbReference>
<reference evidence="10 11" key="1">
    <citation type="submission" date="2014-09" db="EMBL/GenBank/DDBJ databases">
        <title>Alistipes sp. 627, sp. nov., a novel member of the family Rikenellaceae isolated from human faeces.</title>
        <authorList>
            <person name="Shkoporov A.N."/>
            <person name="Chaplin A.V."/>
            <person name="Motuzova O.V."/>
            <person name="Kafarskaia L.I."/>
            <person name="Khokhlova E.V."/>
            <person name="Efimov B.A."/>
        </authorList>
    </citation>
    <scope>NUCLEOTIDE SEQUENCE [LARGE SCALE GENOMIC DNA]</scope>
    <source>
        <strain evidence="10 11">627</strain>
    </source>
</reference>
<accession>A0ABR4YJS8</accession>
<organism evidence="10 11">
    <name type="scientific">Alistipes inops</name>
    <dbReference type="NCBI Taxonomy" id="1501391"/>
    <lineage>
        <taxon>Bacteria</taxon>
        <taxon>Pseudomonadati</taxon>
        <taxon>Bacteroidota</taxon>
        <taxon>Bacteroidia</taxon>
        <taxon>Bacteroidales</taxon>
        <taxon>Rikenellaceae</taxon>
        <taxon>Alistipes</taxon>
    </lineage>
</organism>
<comment type="caution">
    <text evidence="10">The sequence shown here is derived from an EMBL/GenBank/DDBJ whole genome shotgun (WGS) entry which is preliminary data.</text>
</comment>
<evidence type="ECO:0000256" key="8">
    <source>
        <dbReference type="PIRNR" id="PIRNR038996"/>
    </source>
</evidence>
<dbReference type="PANTHER" id="PTHR42809">
    <property type="entry name" value="FLAVODOXIN 2"/>
    <property type="match status" value="1"/>
</dbReference>
<protein>
    <recommendedName>
        <fullName evidence="8">Flavodoxin</fullName>
    </recommendedName>
</protein>
<dbReference type="NCBIfam" id="TIGR01752">
    <property type="entry name" value="flav_long"/>
    <property type="match status" value="1"/>
</dbReference>
<keyword evidence="3 8" id="KW-0813">Transport</keyword>
<comment type="function">
    <text evidence="8">Low-potential electron donor to a number of redox enzymes.</text>
</comment>
<evidence type="ECO:0000256" key="1">
    <source>
        <dbReference type="ARBA" id="ARBA00001917"/>
    </source>
</evidence>
<dbReference type="Pfam" id="PF00258">
    <property type="entry name" value="Flavodoxin_1"/>
    <property type="match status" value="1"/>
</dbReference>
<dbReference type="InterPro" id="IPR010086">
    <property type="entry name" value="Flavodoxin_lc"/>
</dbReference>
<dbReference type="Proteomes" id="UP000030889">
    <property type="component" value="Unassembled WGS sequence"/>
</dbReference>
<dbReference type="InterPro" id="IPR008254">
    <property type="entry name" value="Flavodoxin/NO_synth"/>
</dbReference>
<evidence type="ECO:0000256" key="2">
    <source>
        <dbReference type="ARBA" id="ARBA00005267"/>
    </source>
</evidence>
<gene>
    <name evidence="10" type="ORF">LG35_02650</name>
</gene>
<dbReference type="PROSITE" id="PS50902">
    <property type="entry name" value="FLAVODOXIN_LIKE"/>
    <property type="match status" value="1"/>
</dbReference>
<evidence type="ECO:0000259" key="9">
    <source>
        <dbReference type="PROSITE" id="PS50902"/>
    </source>
</evidence>
<proteinExistence type="inferred from homology"/>
<dbReference type="InterPro" id="IPR050619">
    <property type="entry name" value="Flavodoxin"/>
</dbReference>
<keyword evidence="11" id="KW-1185">Reference proteome</keyword>
<dbReference type="PROSITE" id="PS00201">
    <property type="entry name" value="FLAVODOXIN"/>
    <property type="match status" value="1"/>
</dbReference>
<dbReference type="NCBIfam" id="NF006739">
    <property type="entry name" value="PRK09267.1-5"/>
    <property type="match status" value="1"/>
</dbReference>
<keyword evidence="4 8" id="KW-0285">Flavoprotein</keyword>